<keyword evidence="2" id="KW-1185">Reference proteome</keyword>
<evidence type="ECO:0000313" key="2">
    <source>
        <dbReference type="Proteomes" id="UP001148629"/>
    </source>
</evidence>
<dbReference type="EMBL" id="JANRMS010000611">
    <property type="protein sequence ID" value="KAJ3536908.1"/>
    <property type="molecule type" value="Genomic_DNA"/>
</dbReference>
<accession>A0ACC1SCP8</accession>
<evidence type="ECO:0000313" key="1">
    <source>
        <dbReference type="EMBL" id="KAJ3536908.1"/>
    </source>
</evidence>
<name>A0ACC1SCP8_9HYPO</name>
<reference evidence="1" key="1">
    <citation type="submission" date="2022-08" db="EMBL/GenBank/DDBJ databases">
        <title>Genome Sequence of Fusarium decemcellulare.</title>
        <authorList>
            <person name="Buettner E."/>
        </authorList>
    </citation>
    <scope>NUCLEOTIDE SEQUENCE</scope>
    <source>
        <strain evidence="1">Babe19</strain>
    </source>
</reference>
<proteinExistence type="predicted"/>
<organism evidence="1 2">
    <name type="scientific">Fusarium decemcellulare</name>
    <dbReference type="NCBI Taxonomy" id="57161"/>
    <lineage>
        <taxon>Eukaryota</taxon>
        <taxon>Fungi</taxon>
        <taxon>Dikarya</taxon>
        <taxon>Ascomycota</taxon>
        <taxon>Pezizomycotina</taxon>
        <taxon>Sordariomycetes</taxon>
        <taxon>Hypocreomycetidae</taxon>
        <taxon>Hypocreales</taxon>
        <taxon>Nectriaceae</taxon>
        <taxon>Fusarium</taxon>
        <taxon>Fusarium decemcellulare species complex</taxon>
    </lineage>
</organism>
<dbReference type="Proteomes" id="UP001148629">
    <property type="component" value="Unassembled WGS sequence"/>
</dbReference>
<protein>
    <submittedName>
        <fullName evidence="1">Uncharacterized protein</fullName>
    </submittedName>
</protein>
<gene>
    <name evidence="1" type="ORF">NM208_g6528</name>
</gene>
<comment type="caution">
    <text evidence="1">The sequence shown here is derived from an EMBL/GenBank/DDBJ whole genome shotgun (WGS) entry which is preliminary data.</text>
</comment>
<sequence>MEARIILSTLLLIINRQEELRMGPIRFYVWILLATCEQNCDDTDIAIQHFRHTLALVDNSPTLKAVLAQDAIHDARYRLAQMYITTGKSREALPLLSAVVDDLHAQDPSSPLLLSSEDVLARIHLRLNQPESAIRLLTTVIERRRKLLGVSDVNFLRAQTISVEAYMAVGKLILAERVFSQVEDACKVSLSLQGALRGEMTELANKLQGMHDALNKQESLGDADDVNELPKSKL</sequence>